<dbReference type="GeneID" id="56700215"/>
<accession>W6NH57</accession>
<dbReference type="Proteomes" id="UP000019482">
    <property type="component" value="Unassembled WGS sequence"/>
</dbReference>
<keyword evidence="2" id="KW-1185">Reference proteome</keyword>
<protein>
    <submittedName>
        <fullName evidence="1">Uncharacterized protein</fullName>
    </submittedName>
</protein>
<evidence type="ECO:0000313" key="1">
    <source>
        <dbReference type="EMBL" id="CDL91442.1"/>
    </source>
</evidence>
<dbReference type="RefSeq" id="WP_017752433.1">
    <property type="nucleotide sequence ID" value="NZ_CBXI010000024.1"/>
</dbReference>
<comment type="caution">
    <text evidence="1">The sequence shown here is derived from an EMBL/GenBank/DDBJ whole genome shotgun (WGS) entry which is preliminary data.</text>
</comment>
<reference evidence="1 2" key="1">
    <citation type="journal article" date="2015" name="Genome Announc.">
        <title>Draft Genome Sequence of Clostridium tyrobutyricum Strain DIVETGP, Isolated from Cow's Milk for Grana Padano Production.</title>
        <authorList>
            <person name="Soggiu A."/>
            <person name="Piras C."/>
            <person name="Gaiarsa S."/>
            <person name="Sassera D."/>
            <person name="Roncada P."/>
            <person name="Bendixen E."/>
            <person name="Brasca M."/>
            <person name="Bonizzi L."/>
        </authorList>
    </citation>
    <scope>NUCLEOTIDE SEQUENCE [LARGE SCALE GENOMIC DNA]</scope>
    <source>
        <strain evidence="1 2">DIVETGP</strain>
    </source>
</reference>
<evidence type="ECO:0000313" key="2">
    <source>
        <dbReference type="Proteomes" id="UP000019482"/>
    </source>
</evidence>
<name>W6NH57_CLOTY</name>
<dbReference type="EMBL" id="CBXI010000024">
    <property type="protein sequence ID" value="CDL91442.1"/>
    <property type="molecule type" value="Genomic_DNA"/>
</dbReference>
<dbReference type="AlphaFoldDB" id="W6NH57"/>
<organism evidence="1 2">
    <name type="scientific">Clostridium tyrobutyricum DIVETGP</name>
    <dbReference type="NCBI Taxonomy" id="1408889"/>
    <lineage>
        <taxon>Bacteria</taxon>
        <taxon>Bacillati</taxon>
        <taxon>Bacillota</taxon>
        <taxon>Clostridia</taxon>
        <taxon>Eubacteriales</taxon>
        <taxon>Clostridiaceae</taxon>
        <taxon>Clostridium</taxon>
    </lineage>
</organism>
<gene>
    <name evidence="1" type="ORF">CTDIVETGP_1512</name>
</gene>
<sequence>MKVFHKLAVYIEFTVPSSGRIISITTYQSAWNFQDIWDLRYSFIYWCPN</sequence>
<proteinExistence type="predicted"/>